<dbReference type="EMBL" id="JABCLD010000676">
    <property type="protein sequence ID" value="NMU24976.1"/>
    <property type="molecule type" value="Genomic_DNA"/>
</dbReference>
<sequence>VIVEDGPLTDALYETLNFWENKLPIIRVKLENNVGLGKALNQGLKFCNYDIIARMDTDDVCAPSRFEKQLSILNDSRIDICGSWVS</sequence>
<dbReference type="AlphaFoldDB" id="A0A7Y0X4L8"/>
<comment type="caution">
    <text evidence="2">The sequence shown here is derived from an EMBL/GenBank/DDBJ whole genome shotgun (WGS) entry which is preliminary data.</text>
</comment>
<dbReference type="GO" id="GO:0016740">
    <property type="term" value="F:transferase activity"/>
    <property type="evidence" value="ECO:0007669"/>
    <property type="project" value="UniProtKB-KW"/>
</dbReference>
<dbReference type="Gene3D" id="3.90.550.10">
    <property type="entry name" value="Spore Coat Polysaccharide Biosynthesis Protein SpsA, Chain A"/>
    <property type="match status" value="1"/>
</dbReference>
<evidence type="ECO:0000313" key="2">
    <source>
        <dbReference type="EMBL" id="NMU24976.1"/>
    </source>
</evidence>
<dbReference type="Pfam" id="PF00535">
    <property type="entry name" value="Glycos_transf_2"/>
    <property type="match status" value="1"/>
</dbReference>
<evidence type="ECO:0000313" key="3">
    <source>
        <dbReference type="Proteomes" id="UP000555836"/>
    </source>
</evidence>
<dbReference type="Proteomes" id="UP000555836">
    <property type="component" value="Unassembled WGS sequence"/>
</dbReference>
<proteinExistence type="predicted"/>
<evidence type="ECO:0000259" key="1">
    <source>
        <dbReference type="Pfam" id="PF00535"/>
    </source>
</evidence>
<gene>
    <name evidence="2" type="ORF">HKB21_05020</name>
</gene>
<dbReference type="SUPFAM" id="SSF53448">
    <property type="entry name" value="Nucleotide-diphospho-sugar transferases"/>
    <property type="match status" value="1"/>
</dbReference>
<name>A0A7Y0X4L8_VIBPH</name>
<keyword evidence="2" id="KW-0808">Transferase</keyword>
<accession>A0A7Y0X4L8</accession>
<reference evidence="2 3" key="1">
    <citation type="submission" date="2020-04" db="EMBL/GenBank/DDBJ databases">
        <title>Whole-genome sequencing of Vibrio spp. from China reveals different genetic environments of blaCTX-M-14 among diverse lineages.</title>
        <authorList>
            <person name="Zheng Z."/>
            <person name="Ye L."/>
            <person name="Chen S."/>
        </authorList>
    </citation>
    <scope>NUCLEOTIDE SEQUENCE [LARGE SCALE GENOMIC DNA]</scope>
    <source>
        <strain evidence="2 3">Vb0574</strain>
    </source>
</reference>
<organism evidence="2 3">
    <name type="scientific">Vibrio parahaemolyticus</name>
    <dbReference type="NCBI Taxonomy" id="670"/>
    <lineage>
        <taxon>Bacteria</taxon>
        <taxon>Pseudomonadati</taxon>
        <taxon>Pseudomonadota</taxon>
        <taxon>Gammaproteobacteria</taxon>
        <taxon>Vibrionales</taxon>
        <taxon>Vibrionaceae</taxon>
        <taxon>Vibrio</taxon>
    </lineage>
</organism>
<protein>
    <submittedName>
        <fullName evidence="2">Glycosyltransferase</fullName>
    </submittedName>
</protein>
<feature type="non-terminal residue" evidence="2">
    <location>
        <position position="1"/>
    </location>
</feature>
<dbReference type="InterPro" id="IPR001173">
    <property type="entry name" value="Glyco_trans_2-like"/>
</dbReference>
<dbReference type="InterPro" id="IPR029044">
    <property type="entry name" value="Nucleotide-diphossugar_trans"/>
</dbReference>
<feature type="non-terminal residue" evidence="2">
    <location>
        <position position="86"/>
    </location>
</feature>
<feature type="domain" description="Glycosyltransferase 2-like" evidence="1">
    <location>
        <begin position="1"/>
        <end position="84"/>
    </location>
</feature>